<organism evidence="1 2">
    <name type="scientific">Triparma retinervis</name>
    <dbReference type="NCBI Taxonomy" id="2557542"/>
    <lineage>
        <taxon>Eukaryota</taxon>
        <taxon>Sar</taxon>
        <taxon>Stramenopiles</taxon>
        <taxon>Ochrophyta</taxon>
        <taxon>Bolidophyceae</taxon>
        <taxon>Parmales</taxon>
        <taxon>Triparmaceae</taxon>
        <taxon>Triparma</taxon>
    </lineage>
</organism>
<proteinExistence type="predicted"/>
<gene>
    <name evidence="1" type="ORF">TrRE_jg10045</name>
</gene>
<dbReference type="Proteomes" id="UP001165082">
    <property type="component" value="Unassembled WGS sequence"/>
</dbReference>
<name>A0A9W7DQ58_9STRA</name>
<dbReference type="EMBL" id="BRXZ01004599">
    <property type="protein sequence ID" value="GMH52069.1"/>
    <property type="molecule type" value="Genomic_DNA"/>
</dbReference>
<dbReference type="SUPFAM" id="SSF53335">
    <property type="entry name" value="S-adenosyl-L-methionine-dependent methyltransferases"/>
    <property type="match status" value="1"/>
</dbReference>
<dbReference type="InterPro" id="IPR029063">
    <property type="entry name" value="SAM-dependent_MTases_sf"/>
</dbReference>
<sequence>MKELRFWADSGEGMGISVDIPNALPYLAPPNKKDDPGSDFSSLCASVTSSSLDSCKDDSECASNAVCTEKVEFLASRSVRLGSFWNATMNNFMGKEGGESSDGKSNNDDGKKKKGFGVGLGELGMYRKTIPEYVAEKRLSNPDYRVLDIGGLGGGGWSWDFIDAILDFTDPPDHFPESIHAFKGDITRSSGWSAVLDYIAVHGKFDLVVCTHTLEDLLDPQMVVESLPLVAKAGRIAVPSRFTEMSRSVSSHASETLGFNDENGLAGNFRGFYHHFWVFTVIGGIVTGVPKSPLLEEDFYEKNGMVYDGVETTDGTDIRESFGEINLWWEGELESWEELPLKIFNTGFKDMLEYVGMPKTGFYSDHIAGLHAYRELFQGDDLNTLSGLFETFEIVVDSGEGPEIKKLRLQDNAAVSTQLEAFCKKYPVADCAAVEKAVYDTVTNVPGMNFFQRISEKMQI</sequence>
<protein>
    <submittedName>
        <fullName evidence="1">Uncharacterized protein</fullName>
    </submittedName>
</protein>
<comment type="caution">
    <text evidence="1">The sequence shown here is derived from an EMBL/GenBank/DDBJ whole genome shotgun (WGS) entry which is preliminary data.</text>
</comment>
<dbReference type="OrthoDB" id="10259978at2759"/>
<keyword evidence="2" id="KW-1185">Reference proteome</keyword>
<accession>A0A9W7DQ58</accession>
<reference evidence="1" key="1">
    <citation type="submission" date="2022-07" db="EMBL/GenBank/DDBJ databases">
        <title>Genome analysis of Parmales, a sister group of diatoms, reveals the evolutionary specialization of diatoms from phago-mixotrophs to photoautotrophs.</title>
        <authorList>
            <person name="Ban H."/>
            <person name="Sato S."/>
            <person name="Yoshikawa S."/>
            <person name="Kazumasa Y."/>
            <person name="Nakamura Y."/>
            <person name="Ichinomiya M."/>
            <person name="Saitoh K."/>
            <person name="Sato N."/>
            <person name="Blanc-Mathieu R."/>
            <person name="Endo H."/>
            <person name="Kuwata A."/>
            <person name="Ogata H."/>
        </authorList>
    </citation>
    <scope>NUCLEOTIDE SEQUENCE</scope>
</reference>
<evidence type="ECO:0000313" key="2">
    <source>
        <dbReference type="Proteomes" id="UP001165082"/>
    </source>
</evidence>
<dbReference type="AlphaFoldDB" id="A0A9W7DQ58"/>
<evidence type="ECO:0000313" key="1">
    <source>
        <dbReference type="EMBL" id="GMH52069.1"/>
    </source>
</evidence>